<dbReference type="GO" id="GO:0005743">
    <property type="term" value="C:mitochondrial inner membrane"/>
    <property type="evidence" value="ECO:0007669"/>
    <property type="project" value="UniProtKB-SubCell"/>
</dbReference>
<evidence type="ECO:0000256" key="6">
    <source>
        <dbReference type="ARBA" id="ARBA00022982"/>
    </source>
</evidence>
<dbReference type="Pfam" id="PF05193">
    <property type="entry name" value="Peptidase_M16_C"/>
    <property type="match status" value="1"/>
</dbReference>
<keyword evidence="8" id="KW-0472">Membrane</keyword>
<feature type="domain" description="Peptidase M16 C-terminal" evidence="13">
    <location>
        <begin position="284"/>
        <end position="465"/>
    </location>
</feature>
<keyword evidence="2" id="KW-0813">Transport</keyword>
<evidence type="ECO:0000256" key="2">
    <source>
        <dbReference type="ARBA" id="ARBA00022448"/>
    </source>
</evidence>
<keyword evidence="6" id="KW-0249">Electron transport</keyword>
<evidence type="ECO:0000256" key="4">
    <source>
        <dbReference type="ARBA" id="ARBA00022792"/>
    </source>
</evidence>
<evidence type="ECO:0000259" key="13">
    <source>
        <dbReference type="Pfam" id="PF05193"/>
    </source>
</evidence>
<comment type="subcellular location">
    <subcellularLocation>
        <location evidence="1">Mitochondrion inner membrane</location>
        <topology evidence="1">Peripheral membrane protein</topology>
        <orientation evidence="1">Matrix side</orientation>
    </subcellularLocation>
</comment>
<dbReference type="GO" id="GO:0046872">
    <property type="term" value="F:metal ion binding"/>
    <property type="evidence" value="ECO:0007669"/>
    <property type="project" value="InterPro"/>
</dbReference>
<name>A0AAN4YUN3_ASPOZ</name>
<dbReference type="Pfam" id="PF00675">
    <property type="entry name" value="Peptidase_M16"/>
    <property type="match status" value="1"/>
</dbReference>
<dbReference type="InterPro" id="IPR050361">
    <property type="entry name" value="MPP/UQCRC_Complex"/>
</dbReference>
<sequence>MGVQIQTYRKQFPKVIFDKEPDTEEEEKPVPPALAILANQRESNQGSGILKLFRHRFQPAQRQSEALFCSPFHSTPPIAVELLGFLSSSSHILYSAHAIMLSRSTFSRNAPRAVQKQCSAAGINSRRSMASAATPGLQYDVTEAAGVKLANREVAGPTATLALVAKAGPRYQPFPGFSDALEQFAFKSTLKRSALRINREVELLGGEVSSTHSRENVVLKAKFLSNDLPYFAELLAEVASQSKFAALAANPEQQAVDAAHSLAFHRGLGESITPSTTTPIEKYLSAEALAEFAQQAYAKSNIALVGSGSNSAELSKWVGQFFKELPSSGSSSQYQLRPGATSKYHGGEQRVSSKAGNAVVIAFPGSAAFGTSGYKPEASVLAALLGGESTIKWTPGFSLLAQATQGFSQVRASTKSHTYSDAGLFTISLSGKADHVASASKNAVDALKKVAAGEVASEDIKKAIALAKFRALESAQSLETGLEATGSALLSGGKPYQIGEIAQSIDAVTEAQVTDVSTSYLFCVGIFENRKIADSISQAAKNFLSDKASVASVGDLFQLPYGEDLGLTV</sequence>
<protein>
    <recommendedName>
        <fullName evidence="10">Cytochrome b-c1 complex subunit 2, mitochondrial</fullName>
    </recommendedName>
    <alternativeName>
        <fullName evidence="11">Core protein II</fullName>
    </alternativeName>
</protein>
<evidence type="ECO:0000313" key="15">
    <source>
        <dbReference type="Proteomes" id="UP001165205"/>
    </source>
</evidence>
<dbReference type="InterPro" id="IPR007863">
    <property type="entry name" value="Peptidase_M16_C"/>
</dbReference>
<evidence type="ECO:0000256" key="8">
    <source>
        <dbReference type="ARBA" id="ARBA00023136"/>
    </source>
</evidence>
<evidence type="ECO:0000259" key="12">
    <source>
        <dbReference type="Pfam" id="PF00675"/>
    </source>
</evidence>
<gene>
    <name evidence="14" type="ORF">Aory04_000990200</name>
</gene>
<dbReference type="PANTHER" id="PTHR11851:SF209">
    <property type="entry name" value="CYTOCHROME B-C1 COMPLEX SUBUNIT 2, MITOCHONDRIAL"/>
    <property type="match status" value="1"/>
</dbReference>
<evidence type="ECO:0000256" key="9">
    <source>
        <dbReference type="ARBA" id="ARBA00038146"/>
    </source>
</evidence>
<evidence type="ECO:0000256" key="10">
    <source>
        <dbReference type="ARBA" id="ARBA00040751"/>
    </source>
</evidence>
<keyword evidence="7" id="KW-0496">Mitochondrion</keyword>
<dbReference type="InterPro" id="IPR011249">
    <property type="entry name" value="Metalloenz_LuxS/M16"/>
</dbReference>
<evidence type="ECO:0000313" key="14">
    <source>
        <dbReference type="EMBL" id="GMG34559.1"/>
    </source>
</evidence>
<evidence type="ECO:0000256" key="11">
    <source>
        <dbReference type="ARBA" id="ARBA00041372"/>
    </source>
</evidence>
<dbReference type="SUPFAM" id="SSF63411">
    <property type="entry name" value="LuxS/MPP-like metallohydrolase"/>
    <property type="match status" value="2"/>
</dbReference>
<proteinExistence type="inferred from homology"/>
<evidence type="ECO:0000256" key="5">
    <source>
        <dbReference type="ARBA" id="ARBA00022946"/>
    </source>
</evidence>
<comment type="similarity">
    <text evidence="9">Belongs to the peptidase M16 family. UQCRC2/QCR2 subfamily.</text>
</comment>
<evidence type="ECO:0000256" key="7">
    <source>
        <dbReference type="ARBA" id="ARBA00023128"/>
    </source>
</evidence>
<reference evidence="14" key="1">
    <citation type="submission" date="2023-04" db="EMBL/GenBank/DDBJ databases">
        <title>Aspergillus oryzae NBRC 4228.</title>
        <authorList>
            <person name="Ichikawa N."/>
            <person name="Sato H."/>
            <person name="Tonouchi N."/>
        </authorList>
    </citation>
    <scope>NUCLEOTIDE SEQUENCE</scope>
    <source>
        <strain evidence="14">NBRC 4228</strain>
    </source>
</reference>
<evidence type="ECO:0000256" key="1">
    <source>
        <dbReference type="ARBA" id="ARBA00004443"/>
    </source>
</evidence>
<keyword evidence="5" id="KW-0809">Transit peptide</keyword>
<dbReference type="AlphaFoldDB" id="A0AAN4YUN3"/>
<accession>A0AAN4YUN3</accession>
<dbReference type="Proteomes" id="UP001165205">
    <property type="component" value="Unassembled WGS sequence"/>
</dbReference>
<comment type="caution">
    <text evidence="14">The sequence shown here is derived from an EMBL/GenBank/DDBJ whole genome shotgun (WGS) entry which is preliminary data.</text>
</comment>
<dbReference type="InterPro" id="IPR011765">
    <property type="entry name" value="Pept_M16_N"/>
</dbReference>
<feature type="domain" description="Peptidase M16 N-terminal" evidence="12">
    <location>
        <begin position="156"/>
        <end position="260"/>
    </location>
</feature>
<keyword evidence="4" id="KW-0999">Mitochondrion inner membrane</keyword>
<keyword evidence="3" id="KW-0679">Respiratory chain</keyword>
<organism evidence="14 15">
    <name type="scientific">Aspergillus oryzae</name>
    <name type="common">Yellow koji mold</name>
    <dbReference type="NCBI Taxonomy" id="5062"/>
    <lineage>
        <taxon>Eukaryota</taxon>
        <taxon>Fungi</taxon>
        <taxon>Dikarya</taxon>
        <taxon>Ascomycota</taxon>
        <taxon>Pezizomycotina</taxon>
        <taxon>Eurotiomycetes</taxon>
        <taxon>Eurotiomycetidae</taxon>
        <taxon>Eurotiales</taxon>
        <taxon>Aspergillaceae</taxon>
        <taxon>Aspergillus</taxon>
        <taxon>Aspergillus subgen. Circumdati</taxon>
    </lineage>
</organism>
<dbReference type="Gene3D" id="3.30.830.10">
    <property type="entry name" value="Metalloenzyme, LuxS/M16 peptidase-like"/>
    <property type="match status" value="2"/>
</dbReference>
<dbReference type="PANTHER" id="PTHR11851">
    <property type="entry name" value="METALLOPROTEASE"/>
    <property type="match status" value="1"/>
</dbReference>
<dbReference type="FunFam" id="3.30.830.10:FF:000021">
    <property type="entry name" value="Cytochrome b-c1 complex subunit 2"/>
    <property type="match status" value="1"/>
</dbReference>
<evidence type="ECO:0000256" key="3">
    <source>
        <dbReference type="ARBA" id="ARBA00022660"/>
    </source>
</evidence>
<dbReference type="EMBL" id="BSYA01000143">
    <property type="protein sequence ID" value="GMG34559.1"/>
    <property type="molecule type" value="Genomic_DNA"/>
</dbReference>